<name>A0ABU7XQB5_9FLAO</name>
<dbReference type="InterPro" id="IPR006860">
    <property type="entry name" value="FecR"/>
</dbReference>
<evidence type="ECO:0000259" key="2">
    <source>
        <dbReference type="Pfam" id="PF04773"/>
    </source>
</evidence>
<organism evidence="4 5">
    <name type="scientific">Flavivirga spongiicola</name>
    <dbReference type="NCBI Taxonomy" id="421621"/>
    <lineage>
        <taxon>Bacteria</taxon>
        <taxon>Pseudomonadati</taxon>
        <taxon>Bacteroidota</taxon>
        <taxon>Flavobacteriia</taxon>
        <taxon>Flavobacteriales</taxon>
        <taxon>Flavobacteriaceae</taxon>
        <taxon>Flavivirga</taxon>
    </lineage>
</organism>
<accession>A0ABU7XQB5</accession>
<keyword evidence="5" id="KW-1185">Reference proteome</keyword>
<protein>
    <submittedName>
        <fullName evidence="4">DUF4974 domain-containing protein</fullName>
    </submittedName>
</protein>
<reference evidence="4 5" key="1">
    <citation type="submission" date="2022-09" db="EMBL/GenBank/DDBJ databases">
        <title>Genome sequencing of Flavivirga sp. MEBiC05379.</title>
        <authorList>
            <person name="Oh H.-M."/>
            <person name="Kwon K.K."/>
            <person name="Park M.J."/>
            <person name="Yang S.-H."/>
        </authorList>
    </citation>
    <scope>NUCLEOTIDE SEQUENCE [LARGE SCALE GENOMIC DNA]</scope>
    <source>
        <strain evidence="4 5">MEBiC05379</strain>
    </source>
</reference>
<dbReference type="Gene3D" id="3.55.50.30">
    <property type="match status" value="1"/>
</dbReference>
<evidence type="ECO:0000256" key="1">
    <source>
        <dbReference type="SAM" id="Phobius"/>
    </source>
</evidence>
<feature type="domain" description="FecR protein" evidence="2">
    <location>
        <begin position="122"/>
        <end position="214"/>
    </location>
</feature>
<dbReference type="RefSeq" id="WP_303304966.1">
    <property type="nucleotide sequence ID" value="NZ_JAODOP010000004.1"/>
</dbReference>
<dbReference type="PIRSF" id="PIRSF018266">
    <property type="entry name" value="FecR"/>
    <property type="match status" value="1"/>
</dbReference>
<dbReference type="PANTHER" id="PTHR30273:SF2">
    <property type="entry name" value="PROTEIN FECR"/>
    <property type="match status" value="1"/>
</dbReference>
<evidence type="ECO:0000313" key="5">
    <source>
        <dbReference type="Proteomes" id="UP001337305"/>
    </source>
</evidence>
<keyword evidence="1" id="KW-0812">Transmembrane</keyword>
<comment type="caution">
    <text evidence="4">The sequence shown here is derived from an EMBL/GenBank/DDBJ whole genome shotgun (WGS) entry which is preliminary data.</text>
</comment>
<keyword evidence="1" id="KW-1133">Transmembrane helix</keyword>
<dbReference type="Pfam" id="PF16344">
    <property type="entry name" value="FecR_C"/>
    <property type="match status" value="1"/>
</dbReference>
<evidence type="ECO:0000259" key="3">
    <source>
        <dbReference type="Pfam" id="PF16344"/>
    </source>
</evidence>
<dbReference type="EMBL" id="JAODOP010000004">
    <property type="protein sequence ID" value="MEF3832591.1"/>
    <property type="molecule type" value="Genomic_DNA"/>
</dbReference>
<evidence type="ECO:0000313" key="4">
    <source>
        <dbReference type="EMBL" id="MEF3832591.1"/>
    </source>
</evidence>
<feature type="domain" description="Protein FecR C-terminal" evidence="3">
    <location>
        <begin position="258"/>
        <end position="324"/>
    </location>
</feature>
<dbReference type="InterPro" id="IPR012373">
    <property type="entry name" value="Ferrdict_sens_TM"/>
</dbReference>
<dbReference type="Gene3D" id="2.60.120.1440">
    <property type="match status" value="1"/>
</dbReference>
<dbReference type="Proteomes" id="UP001337305">
    <property type="component" value="Unassembled WGS sequence"/>
</dbReference>
<sequence length="327" mass="37696">MNKKQLLKYIKNDLNSVEKRKTIEWVRKSPENQKVYNVLKAEYIASTFKDVPNVNSDFFFQRFKNSIKKRKLDKFSYIAVSIAIITILIFNFKEVISLNNIIPQESTQISQAAPNGHFSFITNRGDKKEVYLPDGSKIVLNADSELTYPKEFNDSIREVTLIGEAFFDIKRDENKPFIVNTNSIKIRVLGTSFNVKSYAKDTKVETTLVTGKVELIKDEETPIVLAPSQKAVFHKKENKLEIEEVKSLDVVAWKDGTLIFNKTPLREVAIDLERKYNIEININSLKLLNYEYTGTFDNLSIYEVLKLLTISSPIKYTIEGKEIFLEP</sequence>
<dbReference type="PANTHER" id="PTHR30273">
    <property type="entry name" value="PERIPLASMIC SIGNAL SENSOR AND SIGMA FACTOR ACTIVATOR FECR-RELATED"/>
    <property type="match status" value="1"/>
</dbReference>
<gene>
    <name evidence="4" type="ORF">N1F79_05590</name>
</gene>
<proteinExistence type="predicted"/>
<keyword evidence="1" id="KW-0472">Membrane</keyword>
<feature type="transmembrane region" description="Helical" evidence="1">
    <location>
        <begin position="75"/>
        <end position="92"/>
    </location>
</feature>
<dbReference type="InterPro" id="IPR032508">
    <property type="entry name" value="FecR_C"/>
</dbReference>
<dbReference type="Pfam" id="PF04773">
    <property type="entry name" value="FecR"/>
    <property type="match status" value="1"/>
</dbReference>